<dbReference type="SUPFAM" id="SSF55920">
    <property type="entry name" value="Creatinase/aminopeptidase"/>
    <property type="match status" value="1"/>
</dbReference>
<evidence type="ECO:0000256" key="12">
    <source>
        <dbReference type="ARBA" id="ARBA00081411"/>
    </source>
</evidence>
<dbReference type="Pfam" id="PF00557">
    <property type="entry name" value="Peptidase_M24"/>
    <property type="match status" value="1"/>
</dbReference>
<dbReference type="InterPro" id="IPR000994">
    <property type="entry name" value="Pept_M24"/>
</dbReference>
<dbReference type="CDD" id="cd01087">
    <property type="entry name" value="Prolidase"/>
    <property type="match status" value="1"/>
</dbReference>
<dbReference type="InterPro" id="IPR052433">
    <property type="entry name" value="X-Pro_dipept-like"/>
</dbReference>
<dbReference type="PANTHER" id="PTHR43226:SF4">
    <property type="entry name" value="XAA-PRO AMINOPEPTIDASE 3"/>
    <property type="match status" value="1"/>
</dbReference>
<keyword evidence="6 13" id="KW-0479">Metal-binding</keyword>
<evidence type="ECO:0000256" key="6">
    <source>
        <dbReference type="ARBA" id="ARBA00022723"/>
    </source>
</evidence>
<evidence type="ECO:0000313" key="16">
    <source>
        <dbReference type="Proteomes" id="UP000199626"/>
    </source>
</evidence>
<dbReference type="Proteomes" id="UP000199626">
    <property type="component" value="Unassembled WGS sequence"/>
</dbReference>
<dbReference type="InterPro" id="IPR029149">
    <property type="entry name" value="Creatin/AminoP/Spt16_N"/>
</dbReference>
<gene>
    <name evidence="15" type="ORF">SAMN02927930_01440</name>
</gene>
<evidence type="ECO:0000256" key="10">
    <source>
        <dbReference type="ARBA" id="ARBA00069363"/>
    </source>
</evidence>
<comment type="catalytic activity">
    <reaction evidence="1">
        <text>Release of any N-terminal amino acid, including proline, that is linked to proline, even from a dipeptide or tripeptide.</text>
        <dbReference type="EC" id="3.4.11.9"/>
    </reaction>
</comment>
<evidence type="ECO:0000256" key="3">
    <source>
        <dbReference type="ARBA" id="ARBA00008766"/>
    </source>
</evidence>
<sequence>MLIPLSEFQQRREQLLKRLAATGTKAIAVLASAQLQTRSRDTEFPFRQDSDFYYLTGFNEPNALLVLVPHADHPVQLFCQPNDPQAEVWQGRRLGTERAVAELGVDYCASIEDVSQHLLRLLDGVERVYHDHQNERLTQQLLGAAAELRQAPKRGLQAPQGWLDLQPWLADMRMIKSEQELAVMRKAAAISVLGHQRAMRFAQPLRYEYQVAAEIHHEFAMHGALSPAYNTICGAGENACILHYTDNNAQLQDGDLLLIDAGAEYLGYAGDITRTFPVNGRFTPPQRDLYNVVLAAQEAALQTLRPGSDLAAALSAAGAQLTEGLYELGILQGSLAELQATQAYRPFMIHGLGHWLGLDVHDVGTYSSAGKNRTFEPGMVLTIEPGVYIPHGMPGVDSQWHGMGIRIEDNVIITASGYENMTSDAPKTVAEIEQWMAP</sequence>
<evidence type="ECO:0000256" key="9">
    <source>
        <dbReference type="ARBA" id="ARBA00023211"/>
    </source>
</evidence>
<dbReference type="STRING" id="1159017.SAMN02927930_01440"/>
<protein>
    <recommendedName>
        <fullName evidence="10">Xaa-Pro aminopeptidase</fullName>
        <ecNumber evidence="4">3.4.11.9</ecNumber>
    </recommendedName>
    <alternativeName>
        <fullName evidence="11">Aminopeptidase P II</fullName>
    </alternativeName>
    <alternativeName>
        <fullName evidence="12">X-Pro aminopeptidase</fullName>
    </alternativeName>
</protein>
<dbReference type="PROSITE" id="PS00491">
    <property type="entry name" value="PROLINE_PEPTIDASE"/>
    <property type="match status" value="1"/>
</dbReference>
<dbReference type="NCBIfam" id="NF008131">
    <property type="entry name" value="PRK10879.1"/>
    <property type="match status" value="1"/>
</dbReference>
<dbReference type="AlphaFoldDB" id="A0A1G6CXC9"/>
<evidence type="ECO:0000313" key="15">
    <source>
        <dbReference type="EMBL" id="SDB37552.1"/>
    </source>
</evidence>
<dbReference type="InterPro" id="IPR007865">
    <property type="entry name" value="Aminopep_P_N"/>
</dbReference>
<dbReference type="PANTHER" id="PTHR43226">
    <property type="entry name" value="XAA-PRO AMINOPEPTIDASE 3"/>
    <property type="match status" value="1"/>
</dbReference>
<keyword evidence="5" id="KW-0645">Protease</keyword>
<keyword evidence="15" id="KW-0031">Aminopeptidase</keyword>
<evidence type="ECO:0000256" key="8">
    <source>
        <dbReference type="ARBA" id="ARBA00023049"/>
    </source>
</evidence>
<dbReference type="RefSeq" id="WP_092593177.1">
    <property type="nucleotide sequence ID" value="NZ_FMXN01000007.1"/>
</dbReference>
<evidence type="ECO:0000256" key="5">
    <source>
        <dbReference type="ARBA" id="ARBA00022670"/>
    </source>
</evidence>
<dbReference type="EC" id="3.4.11.9" evidence="4"/>
<evidence type="ECO:0000256" key="11">
    <source>
        <dbReference type="ARBA" id="ARBA00075356"/>
    </source>
</evidence>
<evidence type="ECO:0000256" key="1">
    <source>
        <dbReference type="ARBA" id="ARBA00001424"/>
    </source>
</evidence>
<evidence type="ECO:0000256" key="7">
    <source>
        <dbReference type="ARBA" id="ARBA00022801"/>
    </source>
</evidence>
<dbReference type="Gene3D" id="3.40.350.10">
    <property type="entry name" value="Creatinase/prolidase N-terminal domain"/>
    <property type="match status" value="1"/>
</dbReference>
<name>A0A1G6CXC9_9GAMM</name>
<dbReference type="InterPro" id="IPR036005">
    <property type="entry name" value="Creatinase/aminopeptidase-like"/>
</dbReference>
<reference evidence="16" key="1">
    <citation type="submission" date="2016-10" db="EMBL/GenBank/DDBJ databases">
        <authorList>
            <person name="Varghese N."/>
            <person name="Submissions S."/>
        </authorList>
    </citation>
    <scope>NUCLEOTIDE SEQUENCE [LARGE SCALE GENOMIC DNA]</scope>
    <source>
        <strain evidence="16">CGMCC 1.10824</strain>
    </source>
</reference>
<keyword evidence="7" id="KW-0378">Hydrolase</keyword>
<evidence type="ECO:0000259" key="14">
    <source>
        <dbReference type="SMART" id="SM01011"/>
    </source>
</evidence>
<keyword evidence="9" id="KW-0464">Manganese</keyword>
<accession>A0A1G6CXC9</accession>
<dbReference type="Pfam" id="PF05195">
    <property type="entry name" value="AMP_N"/>
    <property type="match status" value="1"/>
</dbReference>
<dbReference type="SUPFAM" id="SSF53092">
    <property type="entry name" value="Creatinase/prolidase N-terminal domain"/>
    <property type="match status" value="1"/>
</dbReference>
<evidence type="ECO:0000256" key="4">
    <source>
        <dbReference type="ARBA" id="ARBA00012574"/>
    </source>
</evidence>
<dbReference type="GO" id="GO:0070006">
    <property type="term" value="F:metalloaminopeptidase activity"/>
    <property type="evidence" value="ECO:0007669"/>
    <property type="project" value="InterPro"/>
</dbReference>
<dbReference type="Gene3D" id="3.90.230.10">
    <property type="entry name" value="Creatinase/methionine aminopeptidase superfamily"/>
    <property type="match status" value="1"/>
</dbReference>
<dbReference type="InterPro" id="IPR001131">
    <property type="entry name" value="Peptidase_M24B_aminopep-P_CS"/>
</dbReference>
<comment type="similarity">
    <text evidence="3 13">Belongs to the peptidase M24B family.</text>
</comment>
<comment type="cofactor">
    <cofactor evidence="2">
        <name>Mn(2+)</name>
        <dbReference type="ChEBI" id="CHEBI:29035"/>
    </cofactor>
</comment>
<evidence type="ECO:0000256" key="2">
    <source>
        <dbReference type="ARBA" id="ARBA00001936"/>
    </source>
</evidence>
<dbReference type="GO" id="GO:0006508">
    <property type="term" value="P:proteolysis"/>
    <property type="evidence" value="ECO:0007669"/>
    <property type="project" value="UniProtKB-KW"/>
</dbReference>
<dbReference type="SMART" id="SM01011">
    <property type="entry name" value="AMP_N"/>
    <property type="match status" value="1"/>
</dbReference>
<dbReference type="FunFam" id="3.90.230.10:FF:000002">
    <property type="entry name" value="Xaa-Pro aminopeptidase 3"/>
    <property type="match status" value="1"/>
</dbReference>
<organism evidence="15 16">
    <name type="scientific">Pseudidiomarina indica</name>
    <dbReference type="NCBI Taxonomy" id="1159017"/>
    <lineage>
        <taxon>Bacteria</taxon>
        <taxon>Pseudomonadati</taxon>
        <taxon>Pseudomonadota</taxon>
        <taxon>Gammaproteobacteria</taxon>
        <taxon>Alteromonadales</taxon>
        <taxon>Idiomarinaceae</taxon>
        <taxon>Pseudidiomarina</taxon>
    </lineage>
</organism>
<dbReference type="GO" id="GO:0030145">
    <property type="term" value="F:manganese ion binding"/>
    <property type="evidence" value="ECO:0007669"/>
    <property type="project" value="InterPro"/>
</dbReference>
<keyword evidence="16" id="KW-1185">Reference proteome</keyword>
<dbReference type="GO" id="GO:0005829">
    <property type="term" value="C:cytosol"/>
    <property type="evidence" value="ECO:0007669"/>
    <property type="project" value="TreeGrafter"/>
</dbReference>
<keyword evidence="8" id="KW-0482">Metalloprotease</keyword>
<dbReference type="OrthoDB" id="9806388at2"/>
<evidence type="ECO:0000256" key="13">
    <source>
        <dbReference type="RuleBase" id="RU000590"/>
    </source>
</evidence>
<proteinExistence type="inferred from homology"/>
<feature type="domain" description="Aminopeptidase P N-terminal" evidence="14">
    <location>
        <begin position="3"/>
        <end position="138"/>
    </location>
</feature>
<dbReference type="EMBL" id="FMXN01000007">
    <property type="protein sequence ID" value="SDB37552.1"/>
    <property type="molecule type" value="Genomic_DNA"/>
</dbReference>